<dbReference type="NCBIfam" id="NF007780">
    <property type="entry name" value="PRK10470.1"/>
    <property type="match status" value="1"/>
</dbReference>
<accession>A0A0W0RV10</accession>
<dbReference type="Proteomes" id="UP000054695">
    <property type="component" value="Unassembled WGS sequence"/>
</dbReference>
<dbReference type="Pfam" id="PF02482">
    <property type="entry name" value="Ribosomal_S30AE"/>
    <property type="match status" value="1"/>
</dbReference>
<reference evidence="6 7" key="1">
    <citation type="submission" date="2015-11" db="EMBL/GenBank/DDBJ databases">
        <title>Genomic analysis of 38 Legionella species identifies large and diverse effector repertoires.</title>
        <authorList>
            <person name="Burstein D."/>
            <person name="Amaro F."/>
            <person name="Zusman T."/>
            <person name="Lifshitz Z."/>
            <person name="Cohen O."/>
            <person name="Gilbert J.A."/>
            <person name="Pupko T."/>
            <person name="Shuman H.A."/>
            <person name="Segal G."/>
        </authorList>
    </citation>
    <scope>NUCLEOTIDE SEQUENCE [LARGE SCALE GENOMIC DNA]</scope>
    <source>
        <strain evidence="6 7">WIGA</strain>
    </source>
</reference>
<dbReference type="GO" id="GO:0022627">
    <property type="term" value="C:cytosolic small ribosomal subunit"/>
    <property type="evidence" value="ECO:0007669"/>
    <property type="project" value="TreeGrafter"/>
</dbReference>
<dbReference type="AlphaFoldDB" id="A0A0W0RV10"/>
<dbReference type="PANTHER" id="PTHR33231:SF1">
    <property type="entry name" value="30S RIBOSOMAL PROTEIN"/>
    <property type="match status" value="1"/>
</dbReference>
<dbReference type="InterPro" id="IPR050574">
    <property type="entry name" value="HPF/YfiA_ribosome-assoc"/>
</dbReference>
<dbReference type="GO" id="GO:0045900">
    <property type="term" value="P:negative regulation of translational elongation"/>
    <property type="evidence" value="ECO:0007669"/>
    <property type="project" value="TreeGrafter"/>
</dbReference>
<comment type="caution">
    <text evidence="6">The sequence shown here is derived from an EMBL/GenBank/DDBJ whole genome shotgun (WGS) entry which is preliminary data.</text>
</comment>
<dbReference type="PANTHER" id="PTHR33231">
    <property type="entry name" value="30S RIBOSOMAL PROTEIN"/>
    <property type="match status" value="1"/>
</dbReference>
<keyword evidence="1" id="KW-0810">Translation regulation</keyword>
<evidence type="ECO:0000256" key="3">
    <source>
        <dbReference type="ARBA" id="ARBA00038695"/>
    </source>
</evidence>
<dbReference type="GO" id="GO:0043024">
    <property type="term" value="F:ribosomal small subunit binding"/>
    <property type="evidence" value="ECO:0007669"/>
    <property type="project" value="TreeGrafter"/>
</dbReference>
<protein>
    <recommendedName>
        <fullName evidence="4">Ribosome hibernation promoting factor</fullName>
    </recommendedName>
    <alternativeName>
        <fullName evidence="5">Hibernation factor HPF</fullName>
    </alternativeName>
</protein>
<gene>
    <name evidence="6" type="primary">yhbH</name>
    <name evidence="6" type="ORF">Lboz_0938</name>
</gene>
<evidence type="ECO:0000256" key="1">
    <source>
        <dbReference type="ARBA" id="ARBA00022845"/>
    </source>
</evidence>
<evidence type="ECO:0000313" key="7">
    <source>
        <dbReference type="Proteomes" id="UP000054695"/>
    </source>
</evidence>
<name>A0A0W0RV10_LEGBO</name>
<comment type="subunit">
    <text evidence="3">Associates exclusively with 100S ribosomes, which are dimers of 70S ribosomes.</text>
</comment>
<proteinExistence type="inferred from homology"/>
<dbReference type="EMBL" id="LNXU01000012">
    <property type="protein sequence ID" value="KTC74951.1"/>
    <property type="molecule type" value="Genomic_DNA"/>
</dbReference>
<dbReference type="CDD" id="cd00552">
    <property type="entry name" value="RaiA"/>
    <property type="match status" value="1"/>
</dbReference>
<dbReference type="SUPFAM" id="SSF69754">
    <property type="entry name" value="Ribosome binding protein Y (YfiA homologue)"/>
    <property type="match status" value="1"/>
</dbReference>
<dbReference type="NCBIfam" id="TIGR00741">
    <property type="entry name" value="yfiA"/>
    <property type="match status" value="1"/>
</dbReference>
<dbReference type="RefSeq" id="WP_058458624.1">
    <property type="nucleotide sequence ID" value="NZ_CAAAIY010000004.1"/>
</dbReference>
<evidence type="ECO:0000256" key="2">
    <source>
        <dbReference type="ARBA" id="ARBA00038434"/>
    </source>
</evidence>
<organism evidence="6 7">
    <name type="scientific">Legionella bozemanae</name>
    <name type="common">Fluoribacter bozemanae</name>
    <dbReference type="NCBI Taxonomy" id="447"/>
    <lineage>
        <taxon>Bacteria</taxon>
        <taxon>Pseudomonadati</taxon>
        <taxon>Pseudomonadota</taxon>
        <taxon>Gammaproteobacteria</taxon>
        <taxon>Legionellales</taxon>
        <taxon>Legionellaceae</taxon>
        <taxon>Legionella</taxon>
    </lineage>
</organism>
<dbReference type="Gene3D" id="3.30.160.100">
    <property type="entry name" value="Ribosome hibernation promotion factor-like"/>
    <property type="match status" value="1"/>
</dbReference>
<keyword evidence="7" id="KW-1185">Reference proteome</keyword>
<dbReference type="FunFam" id="3.30.160.100:FF:000001">
    <property type="entry name" value="Ribosome hibernation promoting factor"/>
    <property type="match status" value="1"/>
</dbReference>
<dbReference type="InterPro" id="IPR036567">
    <property type="entry name" value="RHF-like"/>
</dbReference>
<evidence type="ECO:0000313" key="6">
    <source>
        <dbReference type="EMBL" id="KTC74951.1"/>
    </source>
</evidence>
<dbReference type="PATRIC" id="fig|447.4.peg.1014"/>
<comment type="similarity">
    <text evidence="2">Belongs to the HPF/YfiA ribosome-associated protein family. Short HPF subfamily.</text>
</comment>
<dbReference type="OrthoDB" id="9795980at2"/>
<evidence type="ECO:0000256" key="4">
    <source>
        <dbReference type="ARBA" id="ARBA00041148"/>
    </source>
</evidence>
<dbReference type="STRING" id="447.Lboz_0938"/>
<sequence length="97" mass="11228">MQINITGHHIDVTPALRAFTEEKFDKLERHFDQIKSINVVLNVEKLRQIAEATIHVTKGELHASSESEDLYAAIDALIDKLERQLTKHKEKNHKHHD</sequence>
<dbReference type="InterPro" id="IPR003489">
    <property type="entry name" value="RHF/RaiA"/>
</dbReference>
<evidence type="ECO:0000256" key="5">
    <source>
        <dbReference type="ARBA" id="ARBA00041319"/>
    </source>
</evidence>